<proteinExistence type="predicted"/>
<evidence type="ECO:0000313" key="1">
    <source>
        <dbReference type="EMBL" id="KAI0062346.1"/>
    </source>
</evidence>
<protein>
    <submittedName>
        <fullName evidence="1">Uncharacterized protein</fullName>
    </submittedName>
</protein>
<gene>
    <name evidence="1" type="ORF">BV25DRAFT_677156</name>
</gene>
<dbReference type="Proteomes" id="UP000814140">
    <property type="component" value="Unassembled WGS sequence"/>
</dbReference>
<organism evidence="1 2">
    <name type="scientific">Artomyces pyxidatus</name>
    <dbReference type="NCBI Taxonomy" id="48021"/>
    <lineage>
        <taxon>Eukaryota</taxon>
        <taxon>Fungi</taxon>
        <taxon>Dikarya</taxon>
        <taxon>Basidiomycota</taxon>
        <taxon>Agaricomycotina</taxon>
        <taxon>Agaricomycetes</taxon>
        <taxon>Russulales</taxon>
        <taxon>Auriscalpiaceae</taxon>
        <taxon>Artomyces</taxon>
    </lineage>
</organism>
<accession>A0ACB8T2W1</accession>
<keyword evidence="2" id="KW-1185">Reference proteome</keyword>
<dbReference type="EMBL" id="MU277208">
    <property type="protein sequence ID" value="KAI0062346.1"/>
    <property type="molecule type" value="Genomic_DNA"/>
</dbReference>
<reference evidence="1" key="1">
    <citation type="submission" date="2021-03" db="EMBL/GenBank/DDBJ databases">
        <authorList>
            <consortium name="DOE Joint Genome Institute"/>
            <person name="Ahrendt S."/>
            <person name="Looney B.P."/>
            <person name="Miyauchi S."/>
            <person name="Morin E."/>
            <person name="Drula E."/>
            <person name="Courty P.E."/>
            <person name="Chicoki N."/>
            <person name="Fauchery L."/>
            <person name="Kohler A."/>
            <person name="Kuo A."/>
            <person name="Labutti K."/>
            <person name="Pangilinan J."/>
            <person name="Lipzen A."/>
            <person name="Riley R."/>
            <person name="Andreopoulos W."/>
            <person name="He G."/>
            <person name="Johnson J."/>
            <person name="Barry K.W."/>
            <person name="Grigoriev I.V."/>
            <person name="Nagy L."/>
            <person name="Hibbett D."/>
            <person name="Henrissat B."/>
            <person name="Matheny P.B."/>
            <person name="Labbe J."/>
            <person name="Martin F."/>
        </authorList>
    </citation>
    <scope>NUCLEOTIDE SEQUENCE</scope>
    <source>
        <strain evidence="1">HHB10654</strain>
    </source>
</reference>
<evidence type="ECO:0000313" key="2">
    <source>
        <dbReference type="Proteomes" id="UP000814140"/>
    </source>
</evidence>
<reference evidence="1" key="2">
    <citation type="journal article" date="2022" name="New Phytol.">
        <title>Evolutionary transition to the ectomycorrhizal habit in the genomes of a hyperdiverse lineage of mushroom-forming fungi.</title>
        <authorList>
            <person name="Looney B."/>
            <person name="Miyauchi S."/>
            <person name="Morin E."/>
            <person name="Drula E."/>
            <person name="Courty P.E."/>
            <person name="Kohler A."/>
            <person name="Kuo A."/>
            <person name="LaButti K."/>
            <person name="Pangilinan J."/>
            <person name="Lipzen A."/>
            <person name="Riley R."/>
            <person name="Andreopoulos W."/>
            <person name="He G."/>
            <person name="Johnson J."/>
            <person name="Nolan M."/>
            <person name="Tritt A."/>
            <person name="Barry K.W."/>
            <person name="Grigoriev I.V."/>
            <person name="Nagy L.G."/>
            <person name="Hibbett D."/>
            <person name="Henrissat B."/>
            <person name="Matheny P.B."/>
            <person name="Labbe J."/>
            <person name="Martin F.M."/>
        </authorList>
    </citation>
    <scope>NUCLEOTIDE SEQUENCE</scope>
    <source>
        <strain evidence="1">HHB10654</strain>
    </source>
</reference>
<comment type="caution">
    <text evidence="1">The sequence shown here is derived from an EMBL/GenBank/DDBJ whole genome shotgun (WGS) entry which is preliminary data.</text>
</comment>
<name>A0ACB8T2W1_9AGAM</name>
<sequence>MELYDKRILHRMLGIAPKAPIVNDNPNANGSSSRIKGSGASSVKSVWEAAERSDDDHHPASPKPKSRARAREDDKEGDDESRYAIPKKRRRLHSATEAHTVFTTDDDEASDGAELVIHTVEDSDDGSLEKEAEEYDVLSSGSESGEVVKVTGREKRKSGGPVKIDRKRAFWAAKGGRGGTPGSPSS</sequence>